<feature type="compositionally biased region" description="Polar residues" evidence="1">
    <location>
        <begin position="602"/>
        <end position="611"/>
    </location>
</feature>
<dbReference type="CDD" id="cd22673">
    <property type="entry name" value="FHA_Ki67"/>
    <property type="match status" value="1"/>
</dbReference>
<feature type="region of interest" description="Disordered" evidence="1">
    <location>
        <begin position="2213"/>
        <end position="2554"/>
    </location>
</feature>
<feature type="compositionally biased region" description="Basic and acidic residues" evidence="1">
    <location>
        <begin position="2322"/>
        <end position="2331"/>
    </location>
</feature>
<evidence type="ECO:0000313" key="3">
    <source>
        <dbReference type="RefSeq" id="XP_017778315.1"/>
    </source>
</evidence>
<feature type="compositionally biased region" description="Polar residues" evidence="1">
    <location>
        <begin position="506"/>
        <end position="527"/>
    </location>
</feature>
<dbReference type="RefSeq" id="XP_017778315.1">
    <property type="nucleotide sequence ID" value="XM_017922826.1"/>
</dbReference>
<feature type="compositionally biased region" description="Polar residues" evidence="1">
    <location>
        <begin position="1308"/>
        <end position="1327"/>
    </location>
</feature>
<proteinExistence type="predicted"/>
<protein>
    <submittedName>
        <fullName evidence="3">Microtubule-associated protein futsch-like</fullName>
    </submittedName>
</protein>
<dbReference type="GeneID" id="108563972"/>
<gene>
    <name evidence="3" type="primary">LOC108563972</name>
</gene>
<feature type="compositionally biased region" description="Basic and acidic residues" evidence="1">
    <location>
        <begin position="1879"/>
        <end position="1893"/>
    </location>
</feature>
<feature type="compositionally biased region" description="Low complexity" evidence="1">
    <location>
        <begin position="489"/>
        <end position="505"/>
    </location>
</feature>
<dbReference type="Gene3D" id="2.60.200.20">
    <property type="match status" value="1"/>
</dbReference>
<feature type="compositionally biased region" description="Acidic residues" evidence="1">
    <location>
        <begin position="2286"/>
        <end position="2297"/>
    </location>
</feature>
<feature type="compositionally biased region" description="Basic residues" evidence="1">
    <location>
        <begin position="577"/>
        <end position="586"/>
    </location>
</feature>
<feature type="region of interest" description="Disordered" evidence="1">
    <location>
        <begin position="2586"/>
        <end position="2609"/>
    </location>
</feature>
<feature type="region of interest" description="Disordered" evidence="1">
    <location>
        <begin position="871"/>
        <end position="921"/>
    </location>
</feature>
<organism evidence="2 3">
    <name type="scientific">Nicrophorus vespilloides</name>
    <name type="common">Boreal carrion beetle</name>
    <dbReference type="NCBI Taxonomy" id="110193"/>
    <lineage>
        <taxon>Eukaryota</taxon>
        <taxon>Metazoa</taxon>
        <taxon>Ecdysozoa</taxon>
        <taxon>Arthropoda</taxon>
        <taxon>Hexapoda</taxon>
        <taxon>Insecta</taxon>
        <taxon>Pterygota</taxon>
        <taxon>Neoptera</taxon>
        <taxon>Endopterygota</taxon>
        <taxon>Coleoptera</taxon>
        <taxon>Polyphaga</taxon>
        <taxon>Staphyliniformia</taxon>
        <taxon>Silphidae</taxon>
        <taxon>Nicrophorinae</taxon>
        <taxon>Nicrophorus</taxon>
    </lineage>
</organism>
<dbReference type="PANTHER" id="PTHR21603:SF18">
    <property type="entry name" value="ANTIGEN KI-67-LIKE PROTEIN"/>
    <property type="match status" value="1"/>
</dbReference>
<feature type="region of interest" description="Disordered" evidence="1">
    <location>
        <begin position="806"/>
        <end position="844"/>
    </location>
</feature>
<feature type="compositionally biased region" description="Basic and acidic residues" evidence="1">
    <location>
        <begin position="821"/>
        <end position="835"/>
    </location>
</feature>
<feature type="compositionally biased region" description="Basic and acidic residues" evidence="1">
    <location>
        <begin position="2588"/>
        <end position="2602"/>
    </location>
</feature>
<accession>A0ABM1MUR5</accession>
<feature type="compositionally biased region" description="Polar residues" evidence="1">
    <location>
        <begin position="1143"/>
        <end position="1160"/>
    </location>
</feature>
<feature type="region of interest" description="Disordered" evidence="1">
    <location>
        <begin position="1815"/>
        <end position="1985"/>
    </location>
</feature>
<feature type="compositionally biased region" description="Basic and acidic residues" evidence="1">
    <location>
        <begin position="2090"/>
        <end position="2099"/>
    </location>
</feature>
<name>A0ABM1MUR5_NICVS</name>
<feature type="compositionally biased region" description="Polar residues" evidence="1">
    <location>
        <begin position="1088"/>
        <end position="1103"/>
    </location>
</feature>
<feature type="region of interest" description="Disordered" evidence="1">
    <location>
        <begin position="935"/>
        <end position="960"/>
    </location>
</feature>
<feature type="compositionally biased region" description="Basic and acidic residues" evidence="1">
    <location>
        <begin position="1073"/>
        <end position="1084"/>
    </location>
</feature>
<feature type="compositionally biased region" description="Basic and acidic residues" evidence="1">
    <location>
        <begin position="2118"/>
        <end position="2129"/>
    </location>
</feature>
<feature type="compositionally biased region" description="Low complexity" evidence="1">
    <location>
        <begin position="617"/>
        <end position="626"/>
    </location>
</feature>
<feature type="compositionally biased region" description="Polar residues" evidence="1">
    <location>
        <begin position="1681"/>
        <end position="1691"/>
    </location>
</feature>
<dbReference type="PANTHER" id="PTHR21603">
    <property type="entry name" value="ANTIGEN KI-67-LIKE PROTEIN"/>
    <property type="match status" value="1"/>
</dbReference>
<feature type="compositionally biased region" description="Polar residues" evidence="1">
    <location>
        <begin position="439"/>
        <end position="452"/>
    </location>
</feature>
<sequence>MNNDFGQLRFLKSDGSGGKPFVLKAESCSIGSSINASIRLMDKGHGLLAVHCIIDVDKNGVATLSNKAPSNPVKLNGQNILKKRCLKPGDVLTIMDKRLRYENENIAPEILSSIDQVRNIKTPKRSRITMVDFRNRRSARTPEPKRPRRPPIKRKRSNSFSNIQEFDIIPEDDTQHSPFKTPGRRKSIRVRMSNSGFTKADVSSSQLVPSKETSTPMAEQKFQVVTPQSTIKPTLRSELLKSLGKPKLPELVKPSEESDTDDIEKRELRTPVAEILENSEDLINFNTPVNNTSIVVIDSPDEENVPVRSKKSLTKDISIQRLTQNDDSIVVLESPNSKTPKSMLRAKPKTPSTNLRKTNLISELEKESFSSTPIAESSAISKQVQFESLRKSMRGSSTSTPDGSPKKMYPKTPRRNENHSESKGVDEVCSSESEEDNFKTPNNNTPVVSKSTMKQRRSTVKMTDGDTTPKAVSPTSVPKSRRSFRNFDSMISDKSSNSSAHSNESLDMQVSTEAISNTDLPDSTSNESLKYLNSAKSIEYLKESVSELSMKDDSFSMNVSPVPNIPKRRAVTEQNVTKRRGQKRRSLNLSSELNQDEVCDDSASSVNTSSFIYIPGDSSKLSSTKVSSRRSSKEKEDSFDLDTNSSMEIGALNVSENSLEEATSDKDENAKLRTPKKSDDSSDPKDEKSPKVQNVSNVSGVQGIFETPKPETMLEDESKNIVKFVETSDAEENINPDMLLVEKSESVICETPIQDHRRSSIRNSKKVEIVIPKSMKDESQLDIFEDVSKSDLVVEENKHDICTTPVPEHQECRRSVRSMKKSVDSPLKKSKDSPKLLEVSTPVPEESNIDDICVTPELEVRRKSVRSLRKSIAATKTPQRKSVIVKDIDEEDDDIDTNEVIDSPTATSPQNRTQNEDPVDAEDIVHLSPVQEIPVCRQSRSSKKSIDIPTTNLTPRRKSRAAEVLETSIANVVEDSNETDELVEEDVDEQSTPAIKLTPQRKRKALEDTTVFKTSELHETEGIVDVDSTSAQEIQVRRQSVRTAKKVVGSPATKLTPQRKPKALEDTTVFKTSELHETEGHVEEGDGDSTSVQEIQVRRQSVRTVKKDVGSPAIKLTPQRKRKALEDTTEPELHETEGIVEGNGNSTPVQEIQVRRQSVRTAKKDFGSPATKSTPQKSKIMKDTAILNTPIQETRRKSARSAIKVIVSSITKSTPQRSSRLMDEPMVDSPKVNTVSEVVQDLIASPVLKKNTPVQDIQVRRLSVRSGRKLIDSPSTKLTPQKRRTLLKDIPEAELINKNVEDVKESALTPNKNGSPSKGNKISTPKSSAEDQELEVHTPENYNVTGNEDEFLTPAFLMTTKERRRTIKSAKRKSLVSLTLSAKKSNSGMLIDSNVSSNENENEISPENDLMIMSPKVVKQLIKTPKHQTLDDLSNPSLGVEQLMDSPKEQKDRENDPRSSKARKELNSPLGVKKLQREPLNDLSNPVGVKHLMTTPKIQKEPENDLTSPRGIKNLMKTPKVQKGPNDDLSNPLGVKQLMKTPKVQNDPLNDLSSPRGVKQLLATPKVQNEPNDDLSNPLGVKQLMKTPKLQNEPLNDLSSPRGVKQLLATPKVQNEPKDDLRNPFGVKQLMKTPKLQNEPLNDLSSPRGVKQLLKTPKAQKDPKNDLSNPLGVKQLMKTPKPQNEPLNDLSSPRGVKQLLRTPKSQNDPKDDLTNPFGVKQLMASPRVPQNEHTNDLTSPHGVKDLFDLQEEPESTSADVRVQELFHVSSTTDLNVSGVELLAEDDIFPKPLRTYSKSLSPRKNIKEDSLNISSSTEKDAISATTTPDASIRKRKTITDESETEDVDVTEVNKSVKRAKSSSYKNEENEPTSSNSEGDESLKIELSSHNKSVDSVKSGPSRLSYKNEETELTSSMKSEDSNVDNDVSAKMSIKSSSKKGKPKDKTSTPTTQSSPEFEIPMTPIHQEKTPRRGRPKKKVKEFSTVEEPNVCTATKSSSIIEDQSKEINASEVDSKLTQSEDVIEVCDVIEIVDSPKLVRATRRGRKAAEVIIPVKSTRRGKKAVEAEGDVNDKDVTVSDTPAKSVSRGRKAKEPEVDKDASVVSSIDEPVKNTRRGRPKKQDLEEIDAKTLESSQEAASPVKTTRRGKKATEDKTTTSLESAIEANPVKTTRRGKKVVEEQTAEDEAKPVEAKQVVTNRRGRKAVEVIELLDDDESESLETSADTNKQVRTTRRGKKTVDEQSVEDDETKTIDPKPVKATRRGRKAVEDVNAKPEKITRRGKKVDEVVELIEDDETDSLDTSKEVKTTRRGKKTVEEQSTEEAETKGNDVKSVKTTRRGKKAVEDVAEDDDTNSVDLKPPTRRGRKAAEAKPVEKVARGRRKQATENTDLEETEDFEKEDEKPKRALRGSRKAKTDDQEDEAEKPKRAVGKKAVHFKDNKNYEESDDEEEELLISTTKGKKRTAKEVIESQPAKKPARGKGRKKAEEVEEEEVEVESVKASSDDEEQVTSTKGRKRTAKVVADPQPAKKPKGRGRKKLEVDDEEEEVEPVKAKRGKKIEEVEEVPVATKKATRKRIFSSEDLNVLSEAAETKGKKTEETETVRKSARTRK</sequence>
<feature type="compositionally biased region" description="Basic and acidic residues" evidence="1">
    <location>
        <begin position="663"/>
        <end position="690"/>
    </location>
</feature>
<feature type="region of interest" description="Disordered" evidence="1">
    <location>
        <begin position="1301"/>
        <end position="1336"/>
    </location>
</feature>
<feature type="compositionally biased region" description="Basic and acidic residues" evidence="1">
    <location>
        <begin position="1446"/>
        <end position="1466"/>
    </location>
</feature>
<feature type="region of interest" description="Disordered" evidence="1">
    <location>
        <begin position="1427"/>
        <end position="1534"/>
    </location>
</feature>
<evidence type="ECO:0000313" key="2">
    <source>
        <dbReference type="Proteomes" id="UP000695000"/>
    </source>
</evidence>
<dbReference type="InterPro" id="IPR008984">
    <property type="entry name" value="SMAD_FHA_dom_sf"/>
</dbReference>
<feature type="compositionally biased region" description="Basic and acidic residues" evidence="1">
    <location>
        <begin position="414"/>
        <end position="426"/>
    </location>
</feature>
<feature type="compositionally biased region" description="Basic and acidic residues" evidence="1">
    <location>
        <begin position="2365"/>
        <end position="2376"/>
    </location>
</feature>
<feature type="region of interest" description="Disordered" evidence="1">
    <location>
        <begin position="125"/>
        <end position="185"/>
    </location>
</feature>
<feature type="region of interest" description="Disordered" evidence="1">
    <location>
        <begin position="1655"/>
        <end position="1694"/>
    </location>
</feature>
<keyword evidence="2" id="KW-1185">Reference proteome</keyword>
<feature type="compositionally biased region" description="Polar residues" evidence="1">
    <location>
        <begin position="350"/>
        <end position="361"/>
    </location>
</feature>
<feature type="compositionally biased region" description="Polar residues" evidence="1">
    <location>
        <begin position="904"/>
        <end position="913"/>
    </location>
</feature>
<dbReference type="Proteomes" id="UP000695000">
    <property type="component" value="Unplaced"/>
</dbReference>
<feature type="region of interest" description="Disordered" evidence="1">
    <location>
        <begin position="550"/>
        <end position="712"/>
    </location>
</feature>
<evidence type="ECO:0000256" key="1">
    <source>
        <dbReference type="SAM" id="MobiDB-lite"/>
    </source>
</evidence>
<feature type="compositionally biased region" description="Basic residues" evidence="1">
    <location>
        <begin position="146"/>
        <end position="157"/>
    </location>
</feature>
<feature type="compositionally biased region" description="Polar residues" evidence="1">
    <location>
        <begin position="369"/>
        <end position="386"/>
    </location>
</feature>
<feature type="compositionally biased region" description="Basic and acidic residues" evidence="1">
    <location>
        <begin position="2061"/>
        <end position="2075"/>
    </location>
</feature>
<reference evidence="3" key="1">
    <citation type="submission" date="2025-08" db="UniProtKB">
        <authorList>
            <consortium name="RefSeq"/>
        </authorList>
    </citation>
    <scope>IDENTIFICATION</scope>
    <source>
        <tissue evidence="3">Whole Larva</tissue>
    </source>
</reference>
<feature type="region of interest" description="Disordered" evidence="1">
    <location>
        <begin position="2055"/>
        <end position="2198"/>
    </location>
</feature>
<feature type="region of interest" description="Disordered" evidence="1">
    <location>
        <begin position="1045"/>
        <end position="1179"/>
    </location>
</feature>
<feature type="compositionally biased region" description="Basic and acidic residues" evidence="1">
    <location>
        <begin position="2264"/>
        <end position="2285"/>
    </location>
</feature>
<dbReference type="SUPFAM" id="SSF49879">
    <property type="entry name" value="SMAD/FHA domain"/>
    <property type="match status" value="1"/>
</dbReference>
<feature type="region of interest" description="Disordered" evidence="1">
    <location>
        <begin position="333"/>
        <end position="527"/>
    </location>
</feature>
<feature type="compositionally biased region" description="Acidic residues" evidence="1">
    <location>
        <begin position="2387"/>
        <end position="2397"/>
    </location>
</feature>
<feature type="compositionally biased region" description="Acidic residues" evidence="1">
    <location>
        <begin position="1839"/>
        <end position="1848"/>
    </location>
</feature>
<feature type="compositionally biased region" description="Acidic residues" evidence="1">
    <location>
        <begin position="888"/>
        <end position="899"/>
    </location>
</feature>